<dbReference type="PANTHER" id="PTHR37249:SF3">
    <property type="entry name" value="OS03G0206201 PROTEIN"/>
    <property type="match status" value="1"/>
</dbReference>
<dbReference type="PANTHER" id="PTHR37249">
    <property type="entry name" value="OS03G0206201 PROTEIN"/>
    <property type="match status" value="1"/>
</dbReference>
<evidence type="ECO:0000313" key="2">
    <source>
        <dbReference type="EMBL" id="GAU27340.1"/>
    </source>
</evidence>
<proteinExistence type="predicted"/>
<accession>A0A2Z6MUG4</accession>
<keyword evidence="3" id="KW-1185">Reference proteome</keyword>
<dbReference type="Proteomes" id="UP000242715">
    <property type="component" value="Unassembled WGS sequence"/>
</dbReference>
<reference evidence="3" key="1">
    <citation type="journal article" date="2017" name="Front. Plant Sci.">
        <title>Climate Clever Clovers: New Paradigm to Reduce the Environmental Footprint of Ruminants by Breeding Low Methanogenic Forages Utilizing Haplotype Variation.</title>
        <authorList>
            <person name="Kaur P."/>
            <person name="Appels R."/>
            <person name="Bayer P.E."/>
            <person name="Keeble-Gagnere G."/>
            <person name="Wang J."/>
            <person name="Hirakawa H."/>
            <person name="Shirasawa K."/>
            <person name="Vercoe P."/>
            <person name="Stefanova K."/>
            <person name="Durmic Z."/>
            <person name="Nichols P."/>
            <person name="Revell C."/>
            <person name="Isobe S.N."/>
            <person name="Edwards D."/>
            <person name="Erskine W."/>
        </authorList>
    </citation>
    <scope>NUCLEOTIDE SEQUENCE [LARGE SCALE GENOMIC DNA]</scope>
    <source>
        <strain evidence="3">cv. Daliak</strain>
    </source>
</reference>
<feature type="compositionally biased region" description="Acidic residues" evidence="1">
    <location>
        <begin position="50"/>
        <end position="65"/>
    </location>
</feature>
<protein>
    <submittedName>
        <fullName evidence="2">Uncharacterized protein</fullName>
    </submittedName>
</protein>
<dbReference type="EMBL" id="DF973351">
    <property type="protein sequence ID" value="GAU27340.1"/>
    <property type="molecule type" value="Genomic_DNA"/>
</dbReference>
<organism evidence="2 3">
    <name type="scientific">Trifolium subterraneum</name>
    <name type="common">Subterranean clover</name>
    <dbReference type="NCBI Taxonomy" id="3900"/>
    <lineage>
        <taxon>Eukaryota</taxon>
        <taxon>Viridiplantae</taxon>
        <taxon>Streptophyta</taxon>
        <taxon>Embryophyta</taxon>
        <taxon>Tracheophyta</taxon>
        <taxon>Spermatophyta</taxon>
        <taxon>Magnoliopsida</taxon>
        <taxon>eudicotyledons</taxon>
        <taxon>Gunneridae</taxon>
        <taxon>Pentapetalae</taxon>
        <taxon>rosids</taxon>
        <taxon>fabids</taxon>
        <taxon>Fabales</taxon>
        <taxon>Fabaceae</taxon>
        <taxon>Papilionoideae</taxon>
        <taxon>50 kb inversion clade</taxon>
        <taxon>NPAAA clade</taxon>
        <taxon>Hologalegina</taxon>
        <taxon>IRL clade</taxon>
        <taxon>Trifolieae</taxon>
        <taxon>Trifolium</taxon>
    </lineage>
</organism>
<name>A0A2Z6MUG4_TRISU</name>
<evidence type="ECO:0000313" key="3">
    <source>
        <dbReference type="Proteomes" id="UP000242715"/>
    </source>
</evidence>
<sequence>MVVIAISLSSFMITTRSFSDLVSSRNDDKTTPIVVSKKLEKNVHMINSNEEVDMDDEVILDDYDPVDPSPDAGSVNPGPIDHETPLMPFIPKSPPPKPGQDDFD</sequence>
<dbReference type="OrthoDB" id="1422875at2759"/>
<gene>
    <name evidence="2" type="ORF">TSUD_05660</name>
</gene>
<feature type="region of interest" description="Disordered" evidence="1">
    <location>
        <begin position="48"/>
        <end position="104"/>
    </location>
</feature>
<dbReference type="AlphaFoldDB" id="A0A2Z6MUG4"/>
<evidence type="ECO:0000256" key="1">
    <source>
        <dbReference type="SAM" id="MobiDB-lite"/>
    </source>
</evidence>